<evidence type="ECO:0000313" key="3">
    <source>
        <dbReference type="Proteomes" id="UP001176059"/>
    </source>
</evidence>
<dbReference type="AlphaFoldDB" id="A0AA38J6F9"/>
<sequence>MSLIPSSFSPRLALCFLFLAIFHAVASTPVPLPASGEEISKLEIMLVRKDGNGQYIQTTSIDIWNGRITPDDQWEICIHIWCFSARNNAENANKFAYPGTPGKKLDELGLLIGSISFSNLAQREAIFKYMTSNAFYAGTTNNLEYLNSLFDYLTKFRHGGPLATPGMSVHIRRFQRKDKKIDKILWEICYEVIKKKNTL</sequence>
<dbReference type="EMBL" id="JANVFO010000105">
    <property type="protein sequence ID" value="KAJ3712757.1"/>
    <property type="molecule type" value="Genomic_DNA"/>
</dbReference>
<accession>A0AA38J6F9</accession>
<evidence type="ECO:0000313" key="2">
    <source>
        <dbReference type="EMBL" id="KAJ3712757.1"/>
    </source>
</evidence>
<evidence type="ECO:0000256" key="1">
    <source>
        <dbReference type="SAM" id="SignalP"/>
    </source>
</evidence>
<gene>
    <name evidence="2" type="ORF">DFJ43DRAFT_1142432</name>
</gene>
<dbReference type="Proteomes" id="UP001176059">
    <property type="component" value="Unassembled WGS sequence"/>
</dbReference>
<reference evidence="2" key="2">
    <citation type="journal article" date="2023" name="Proc. Natl. Acad. Sci. U.S.A.">
        <title>A global phylogenomic analysis of the shiitake genus Lentinula.</title>
        <authorList>
            <person name="Sierra-Patev S."/>
            <person name="Min B."/>
            <person name="Naranjo-Ortiz M."/>
            <person name="Looney B."/>
            <person name="Konkel Z."/>
            <person name="Slot J.C."/>
            <person name="Sakamoto Y."/>
            <person name="Steenwyk J.L."/>
            <person name="Rokas A."/>
            <person name="Carro J."/>
            <person name="Camarero S."/>
            <person name="Ferreira P."/>
            <person name="Molpeceres G."/>
            <person name="Ruiz-Duenas F.J."/>
            <person name="Serrano A."/>
            <person name="Henrissat B."/>
            <person name="Drula E."/>
            <person name="Hughes K.W."/>
            <person name="Mata J.L."/>
            <person name="Ishikawa N.K."/>
            <person name="Vargas-Isla R."/>
            <person name="Ushijima S."/>
            <person name="Smith C.A."/>
            <person name="Donoghue J."/>
            <person name="Ahrendt S."/>
            <person name="Andreopoulos W."/>
            <person name="He G."/>
            <person name="LaButti K."/>
            <person name="Lipzen A."/>
            <person name="Ng V."/>
            <person name="Riley R."/>
            <person name="Sandor L."/>
            <person name="Barry K."/>
            <person name="Martinez A.T."/>
            <person name="Xiao Y."/>
            <person name="Gibbons J.G."/>
            <person name="Terashima K."/>
            <person name="Grigoriev I.V."/>
            <person name="Hibbett D."/>
        </authorList>
    </citation>
    <scope>NUCLEOTIDE SEQUENCE</scope>
    <source>
        <strain evidence="2">ET3784</strain>
    </source>
</reference>
<feature type="chain" id="PRO_5041266042" evidence="1">
    <location>
        <begin position="28"/>
        <end position="199"/>
    </location>
</feature>
<reference evidence="2" key="1">
    <citation type="submission" date="2022-08" db="EMBL/GenBank/DDBJ databases">
        <authorList>
            <consortium name="DOE Joint Genome Institute"/>
            <person name="Min B."/>
            <person name="Sierra-Patev S."/>
            <person name="Naranjo-Ortiz M."/>
            <person name="Looney B."/>
            <person name="Konkel Z."/>
            <person name="Slot J.C."/>
            <person name="Sakamoto Y."/>
            <person name="Steenwyk J.L."/>
            <person name="Rokas A."/>
            <person name="Carro J."/>
            <person name="Camarero S."/>
            <person name="Ferreira P."/>
            <person name="Molpeceres G."/>
            <person name="Ruiz-duenas F.J."/>
            <person name="Serrano A."/>
            <person name="Henrissat B."/>
            <person name="Drula E."/>
            <person name="Hughes K.W."/>
            <person name="Mata J.L."/>
            <person name="Ishikawa N.K."/>
            <person name="Vargas-Isla R."/>
            <person name="Ushijima S."/>
            <person name="Smith C.A."/>
            <person name="Ahrendt S."/>
            <person name="Andreopoulos W."/>
            <person name="He G."/>
            <person name="LaButti K."/>
            <person name="Lipzen A."/>
            <person name="Ng V."/>
            <person name="Riley R."/>
            <person name="Sandor L."/>
            <person name="Barry K."/>
            <person name="Martinez A.T."/>
            <person name="Xiao Y."/>
            <person name="Gibbons J.G."/>
            <person name="Terashima K."/>
            <person name="Hibbett D.S."/>
            <person name="Grigoriev I.V."/>
        </authorList>
    </citation>
    <scope>NUCLEOTIDE SEQUENCE</scope>
    <source>
        <strain evidence="2">ET3784</strain>
    </source>
</reference>
<feature type="signal peptide" evidence="1">
    <location>
        <begin position="1"/>
        <end position="27"/>
    </location>
</feature>
<name>A0AA38J6F9_9AGAR</name>
<keyword evidence="3" id="KW-1185">Reference proteome</keyword>
<protein>
    <submittedName>
        <fullName evidence="2">Uncharacterized protein</fullName>
    </submittedName>
</protein>
<keyword evidence="1" id="KW-0732">Signal</keyword>
<comment type="caution">
    <text evidence="2">The sequence shown here is derived from an EMBL/GenBank/DDBJ whole genome shotgun (WGS) entry which is preliminary data.</text>
</comment>
<proteinExistence type="predicted"/>
<organism evidence="2 3">
    <name type="scientific">Lentinula guzmanii</name>
    <dbReference type="NCBI Taxonomy" id="2804957"/>
    <lineage>
        <taxon>Eukaryota</taxon>
        <taxon>Fungi</taxon>
        <taxon>Dikarya</taxon>
        <taxon>Basidiomycota</taxon>
        <taxon>Agaricomycotina</taxon>
        <taxon>Agaricomycetes</taxon>
        <taxon>Agaricomycetidae</taxon>
        <taxon>Agaricales</taxon>
        <taxon>Marasmiineae</taxon>
        <taxon>Omphalotaceae</taxon>
        <taxon>Lentinula</taxon>
    </lineage>
</organism>